<comment type="caution">
    <text evidence="3">The sequence shown here is derived from an EMBL/GenBank/DDBJ whole genome shotgun (WGS) entry which is preliminary data.</text>
</comment>
<organism evidence="3 4">
    <name type="scientific">Vitis vinifera</name>
    <name type="common">Grape</name>
    <dbReference type="NCBI Taxonomy" id="29760"/>
    <lineage>
        <taxon>Eukaryota</taxon>
        <taxon>Viridiplantae</taxon>
        <taxon>Streptophyta</taxon>
        <taxon>Embryophyta</taxon>
        <taxon>Tracheophyta</taxon>
        <taxon>Spermatophyta</taxon>
        <taxon>Magnoliopsida</taxon>
        <taxon>eudicotyledons</taxon>
        <taxon>Gunneridae</taxon>
        <taxon>Pentapetalae</taxon>
        <taxon>rosids</taxon>
        <taxon>Vitales</taxon>
        <taxon>Vitaceae</taxon>
        <taxon>Viteae</taxon>
        <taxon>Vitis</taxon>
    </lineage>
</organism>
<sequence>MATTRSESLFVGVGSQQGETVGENATLTFGTDGNLVLAHADGRVAWQTALPTRAWWGSDCFQLETWCFMTQKGSLTNVTLTCSPDTDEGYAYNLILDYYAPFPKPQWEPHLGGLASLGSDLHFFDRDSVRKPSANCRALSGCGVNDFHYYKLEGVDHFMNKYSNGDGPMKEKQCSDKCSKDCC</sequence>
<dbReference type="EMBL" id="QGNW01000063">
    <property type="protein sequence ID" value="RVX03941.1"/>
    <property type="molecule type" value="Genomic_DNA"/>
</dbReference>
<evidence type="ECO:0000256" key="1">
    <source>
        <dbReference type="ARBA" id="ARBA00022729"/>
    </source>
</evidence>
<dbReference type="InterPro" id="IPR036426">
    <property type="entry name" value="Bulb-type_lectin_dom_sf"/>
</dbReference>
<keyword evidence="2" id="KW-1015">Disulfide bond</keyword>
<name>A0A438J4Q1_VITVI</name>
<proteinExistence type="predicted"/>
<evidence type="ECO:0000313" key="3">
    <source>
        <dbReference type="EMBL" id="RVX03941.1"/>
    </source>
</evidence>
<evidence type="ECO:0000313" key="4">
    <source>
        <dbReference type="Proteomes" id="UP000288805"/>
    </source>
</evidence>
<dbReference type="Proteomes" id="UP000288805">
    <property type="component" value="Unassembled WGS sequence"/>
</dbReference>
<evidence type="ECO:0008006" key="5">
    <source>
        <dbReference type="Google" id="ProtNLM"/>
    </source>
</evidence>
<evidence type="ECO:0000256" key="2">
    <source>
        <dbReference type="ARBA" id="ARBA00023157"/>
    </source>
</evidence>
<protein>
    <recommendedName>
        <fullName evidence="5">Bulb-type lectin domain-containing protein</fullName>
    </recommendedName>
</protein>
<dbReference type="SUPFAM" id="SSF51110">
    <property type="entry name" value="alpha-D-mannose-specific plant lectins"/>
    <property type="match status" value="1"/>
</dbReference>
<keyword evidence="1" id="KW-0732">Signal</keyword>
<reference evidence="3 4" key="1">
    <citation type="journal article" date="2018" name="PLoS Genet.">
        <title>Population sequencing reveals clonal diversity and ancestral inbreeding in the grapevine cultivar Chardonnay.</title>
        <authorList>
            <person name="Roach M.J."/>
            <person name="Johnson D.L."/>
            <person name="Bohlmann J."/>
            <person name="van Vuuren H.J."/>
            <person name="Jones S.J."/>
            <person name="Pretorius I.S."/>
            <person name="Schmidt S.A."/>
            <person name="Borneman A.R."/>
        </authorList>
    </citation>
    <scope>NUCLEOTIDE SEQUENCE [LARGE SCALE GENOMIC DNA]</scope>
    <source>
        <strain evidence="4">cv. Chardonnay</strain>
        <tissue evidence="3">Leaf</tissue>
    </source>
</reference>
<dbReference type="AlphaFoldDB" id="A0A438J4Q1"/>
<gene>
    <name evidence="3" type="ORF">CK203_021673</name>
</gene>
<accession>A0A438J4Q1</accession>